<keyword evidence="2" id="KW-1185">Reference proteome</keyword>
<gene>
    <name evidence="1" type="ORF">CLUMA_CG019902</name>
</gene>
<dbReference type="EMBL" id="CVRI01000067">
    <property type="protein sequence ID" value="CRL06497.1"/>
    <property type="molecule type" value="Genomic_DNA"/>
</dbReference>
<name>A0A1J1J6I7_9DIPT</name>
<accession>A0A1J1J6I7</accession>
<dbReference type="OrthoDB" id="10260134at2759"/>
<reference evidence="1 2" key="1">
    <citation type="submission" date="2015-04" db="EMBL/GenBank/DDBJ databases">
        <authorList>
            <person name="Syromyatnikov M.Y."/>
            <person name="Popov V.N."/>
        </authorList>
    </citation>
    <scope>NUCLEOTIDE SEQUENCE [LARGE SCALE GENOMIC DNA]</scope>
</reference>
<protein>
    <submittedName>
        <fullName evidence="1">CLUMA_CG019902, isoform A</fullName>
    </submittedName>
</protein>
<evidence type="ECO:0000313" key="1">
    <source>
        <dbReference type="EMBL" id="CRL06497.1"/>
    </source>
</evidence>
<organism evidence="1 2">
    <name type="scientific">Clunio marinus</name>
    <dbReference type="NCBI Taxonomy" id="568069"/>
    <lineage>
        <taxon>Eukaryota</taxon>
        <taxon>Metazoa</taxon>
        <taxon>Ecdysozoa</taxon>
        <taxon>Arthropoda</taxon>
        <taxon>Hexapoda</taxon>
        <taxon>Insecta</taxon>
        <taxon>Pterygota</taxon>
        <taxon>Neoptera</taxon>
        <taxon>Endopterygota</taxon>
        <taxon>Diptera</taxon>
        <taxon>Nematocera</taxon>
        <taxon>Chironomoidea</taxon>
        <taxon>Chironomidae</taxon>
        <taxon>Clunio</taxon>
    </lineage>
</organism>
<evidence type="ECO:0000313" key="2">
    <source>
        <dbReference type="Proteomes" id="UP000183832"/>
    </source>
</evidence>
<sequence length="68" mass="7955">MRDVYQQLMFGNGFLTNVRLDVTSKQNYNTLLISFRPRKADIAETTKPKLTPSTVTNLIFDRRDNEFN</sequence>
<dbReference type="Proteomes" id="UP000183832">
    <property type="component" value="Unassembled WGS sequence"/>
</dbReference>
<dbReference type="AlphaFoldDB" id="A0A1J1J6I7"/>
<proteinExistence type="predicted"/>